<feature type="region of interest" description="Disordered" evidence="1">
    <location>
        <begin position="1"/>
        <end position="20"/>
    </location>
</feature>
<accession>A0A1I6SUX5</accession>
<name>A0A1I6SUX5_9CAUL</name>
<keyword evidence="3" id="KW-1185">Reference proteome</keyword>
<dbReference type="InterPro" id="IPR038301">
    <property type="entry name" value="AraC-like_sf"/>
</dbReference>
<evidence type="ECO:0000256" key="1">
    <source>
        <dbReference type="SAM" id="MobiDB-lite"/>
    </source>
</evidence>
<dbReference type="Gene3D" id="1.10.8.930">
    <property type="entry name" value="Protein of unknown function DUF1465"/>
    <property type="match status" value="1"/>
</dbReference>
<dbReference type="InterPro" id="IPR010848">
    <property type="entry name" value="DUF1465"/>
</dbReference>
<dbReference type="Pfam" id="PF07323">
    <property type="entry name" value="DUF1465"/>
    <property type="match status" value="1"/>
</dbReference>
<proteinExistence type="predicted"/>
<dbReference type="AlphaFoldDB" id="A0A1I6SUX5"/>
<evidence type="ECO:0000313" key="2">
    <source>
        <dbReference type="EMBL" id="SFS80731.1"/>
    </source>
</evidence>
<dbReference type="STRING" id="871741.SAMN05192570_2700"/>
<gene>
    <name evidence="2" type="ORF">SAMN05192570_2700</name>
</gene>
<reference evidence="3" key="1">
    <citation type="submission" date="2016-10" db="EMBL/GenBank/DDBJ databases">
        <authorList>
            <person name="Varghese N."/>
            <person name="Submissions S."/>
        </authorList>
    </citation>
    <scope>NUCLEOTIDE SEQUENCE [LARGE SCALE GENOMIC DNA]</scope>
    <source>
        <strain evidence="3">CGMCC 1.10683</strain>
    </source>
</reference>
<evidence type="ECO:0000313" key="3">
    <source>
        <dbReference type="Proteomes" id="UP000198788"/>
    </source>
</evidence>
<protein>
    <submittedName>
        <fullName evidence="2">Regulator of CtrA degradation</fullName>
    </submittedName>
</protein>
<dbReference type="OrthoDB" id="9799531at2"/>
<dbReference type="EMBL" id="FOZV01000006">
    <property type="protein sequence ID" value="SFS80731.1"/>
    <property type="molecule type" value="Genomic_DNA"/>
</dbReference>
<dbReference type="Proteomes" id="UP000198788">
    <property type="component" value="Unassembled WGS sequence"/>
</dbReference>
<sequence length="177" mass="19987">MSLAELMSNQDPALEPSGRSRAAVVEDFARSELFDRTFREGMELVEETAAYLDGDGRRESKLLSRAAALAYAGESMKLTTRLMQIASWLLVQRAVREGDMTAAAACEPRYRLADRKVEAEPTHPELPIALIEYLVRSEKLYDRALHLDRRMYLDAPEEEAVNPVQSQLDRLAAAFRQ</sequence>
<organism evidence="2 3">
    <name type="scientific">Brevundimonas viscosa</name>
    <dbReference type="NCBI Taxonomy" id="871741"/>
    <lineage>
        <taxon>Bacteria</taxon>
        <taxon>Pseudomonadati</taxon>
        <taxon>Pseudomonadota</taxon>
        <taxon>Alphaproteobacteria</taxon>
        <taxon>Caulobacterales</taxon>
        <taxon>Caulobacteraceae</taxon>
        <taxon>Brevundimonas</taxon>
    </lineage>
</organism>